<dbReference type="Pfam" id="PF01927">
    <property type="entry name" value="Mut7-C"/>
    <property type="match status" value="1"/>
</dbReference>
<dbReference type="PANTHER" id="PTHR39081:SF1">
    <property type="entry name" value="MUT7-C RNASE DOMAIN-CONTAINING PROTEIN"/>
    <property type="match status" value="1"/>
</dbReference>
<comment type="caution">
    <text evidence="2">The sequence shown here is derived from an EMBL/GenBank/DDBJ whole genome shotgun (WGS) entry which is preliminary data.</text>
</comment>
<reference evidence="2" key="1">
    <citation type="journal article" date="2020" name="mSystems">
        <title>Genome- and Community-Level Interaction Insights into Carbon Utilization and Element Cycling Functions of Hydrothermarchaeota in Hydrothermal Sediment.</title>
        <authorList>
            <person name="Zhou Z."/>
            <person name="Liu Y."/>
            <person name="Xu W."/>
            <person name="Pan J."/>
            <person name="Luo Z.H."/>
            <person name="Li M."/>
        </authorList>
    </citation>
    <scope>NUCLEOTIDE SEQUENCE [LARGE SCALE GENOMIC DNA]</scope>
    <source>
        <strain evidence="2">SpSt-732</strain>
    </source>
</reference>
<feature type="domain" description="Mut7-C RNAse" evidence="1">
    <location>
        <begin position="5"/>
        <end position="152"/>
    </location>
</feature>
<dbReference type="PANTHER" id="PTHR39081">
    <property type="entry name" value="MUT7-C DOMAIN-CONTAINING PROTEIN"/>
    <property type="match status" value="1"/>
</dbReference>
<dbReference type="InterPro" id="IPR002782">
    <property type="entry name" value="Mut7-C_RNAse_dom"/>
</dbReference>
<evidence type="ECO:0000259" key="1">
    <source>
        <dbReference type="Pfam" id="PF01927"/>
    </source>
</evidence>
<protein>
    <recommendedName>
        <fullName evidence="1">Mut7-C RNAse domain-containing protein</fullName>
    </recommendedName>
</protein>
<organism evidence="2">
    <name type="scientific">Ignisphaera aggregans</name>
    <dbReference type="NCBI Taxonomy" id="334771"/>
    <lineage>
        <taxon>Archaea</taxon>
        <taxon>Thermoproteota</taxon>
        <taxon>Thermoprotei</taxon>
        <taxon>Desulfurococcales</taxon>
        <taxon>Desulfurococcaceae</taxon>
        <taxon>Ignisphaera</taxon>
    </lineage>
</organism>
<sequence>MPDHPRFVADSMLGHVARWLRLLGYDTLYFRKVDDWKLIRISREEDRILLTRDLSLYRRARKQRLRAFFVEDPEIDAVLAELSKRFGVELEFHKDDTRCPHCNAKLIYTTSITEIAHRVSKAIALRYKEFWICPACKMVYWQGTHWRSINQVLESAKIKKAKLVSKVSIGERRVEVTEVGEKS</sequence>
<name>A0A7C4BDB5_9CREN</name>
<accession>A0A7C4BDB5</accession>
<proteinExistence type="predicted"/>
<dbReference type="EMBL" id="DTFF01000064">
    <property type="protein sequence ID" value="HGI88235.1"/>
    <property type="molecule type" value="Genomic_DNA"/>
</dbReference>
<evidence type="ECO:0000313" key="2">
    <source>
        <dbReference type="EMBL" id="HGI88235.1"/>
    </source>
</evidence>
<dbReference type="AlphaFoldDB" id="A0A7C4BDB5"/>
<gene>
    <name evidence="2" type="ORF">ENV14_07625</name>
</gene>